<dbReference type="AlphaFoldDB" id="A0A8T0FY84"/>
<keyword evidence="1" id="KW-0732">Signal</keyword>
<sequence>MFGMEVPWIFAVILIVLSGLQQVAAAHDCNSSESVACREEFENLKKYQQRYQYSSDNNTLTEMCSIYFDNIRCSSNATLGACGEEASELVKQLWRLLGGSYLNELCEPYLNYDSESCTPTSKSIRFKAGTNIFSVLFPFLYSAASRYLRFDG</sequence>
<proteinExistence type="predicted"/>
<dbReference type="Proteomes" id="UP000807504">
    <property type="component" value="Unassembled WGS sequence"/>
</dbReference>
<evidence type="ECO:0000256" key="1">
    <source>
        <dbReference type="SAM" id="SignalP"/>
    </source>
</evidence>
<gene>
    <name evidence="2" type="ORF">HNY73_003088</name>
</gene>
<keyword evidence="3" id="KW-1185">Reference proteome</keyword>
<feature type="signal peptide" evidence="1">
    <location>
        <begin position="1"/>
        <end position="25"/>
    </location>
</feature>
<reference evidence="2" key="1">
    <citation type="journal article" date="2020" name="bioRxiv">
        <title>Chromosome-level reference genome of the European wasp spider Argiope bruennichi: a resource for studies on range expansion and evolutionary adaptation.</title>
        <authorList>
            <person name="Sheffer M.M."/>
            <person name="Hoppe A."/>
            <person name="Krehenwinkel H."/>
            <person name="Uhl G."/>
            <person name="Kuss A.W."/>
            <person name="Jensen L."/>
            <person name="Jensen C."/>
            <person name="Gillespie R.G."/>
            <person name="Hoff K.J."/>
            <person name="Prost S."/>
        </authorList>
    </citation>
    <scope>NUCLEOTIDE SEQUENCE</scope>
</reference>
<dbReference type="EMBL" id="JABXBU010000002">
    <property type="protein sequence ID" value="KAF8795215.1"/>
    <property type="molecule type" value="Genomic_DNA"/>
</dbReference>
<evidence type="ECO:0000313" key="3">
    <source>
        <dbReference type="Proteomes" id="UP000807504"/>
    </source>
</evidence>
<accession>A0A8T0FY84</accession>
<name>A0A8T0FY84_ARGBR</name>
<protein>
    <submittedName>
        <fullName evidence="2">Uncharacterized protein</fullName>
    </submittedName>
</protein>
<organism evidence="2 3">
    <name type="scientific">Argiope bruennichi</name>
    <name type="common">Wasp spider</name>
    <name type="synonym">Aranea bruennichi</name>
    <dbReference type="NCBI Taxonomy" id="94029"/>
    <lineage>
        <taxon>Eukaryota</taxon>
        <taxon>Metazoa</taxon>
        <taxon>Ecdysozoa</taxon>
        <taxon>Arthropoda</taxon>
        <taxon>Chelicerata</taxon>
        <taxon>Arachnida</taxon>
        <taxon>Araneae</taxon>
        <taxon>Araneomorphae</taxon>
        <taxon>Entelegynae</taxon>
        <taxon>Araneoidea</taxon>
        <taxon>Araneidae</taxon>
        <taxon>Argiope</taxon>
    </lineage>
</organism>
<feature type="chain" id="PRO_5035750110" evidence="1">
    <location>
        <begin position="26"/>
        <end position="152"/>
    </location>
</feature>
<comment type="caution">
    <text evidence="2">The sequence shown here is derived from an EMBL/GenBank/DDBJ whole genome shotgun (WGS) entry which is preliminary data.</text>
</comment>
<reference evidence="2" key="2">
    <citation type="submission" date="2020-06" db="EMBL/GenBank/DDBJ databases">
        <authorList>
            <person name="Sheffer M."/>
        </authorList>
    </citation>
    <scope>NUCLEOTIDE SEQUENCE</scope>
</reference>
<evidence type="ECO:0000313" key="2">
    <source>
        <dbReference type="EMBL" id="KAF8795215.1"/>
    </source>
</evidence>